<dbReference type="AlphaFoldDB" id="A0A974DTM7"/>
<proteinExistence type="predicted"/>
<feature type="region of interest" description="Disordered" evidence="1">
    <location>
        <begin position="1"/>
        <end position="38"/>
    </location>
</feature>
<organism evidence="2 3">
    <name type="scientific">Xenopus laevis</name>
    <name type="common">African clawed frog</name>
    <dbReference type="NCBI Taxonomy" id="8355"/>
    <lineage>
        <taxon>Eukaryota</taxon>
        <taxon>Metazoa</taxon>
        <taxon>Chordata</taxon>
        <taxon>Craniata</taxon>
        <taxon>Vertebrata</taxon>
        <taxon>Euteleostomi</taxon>
        <taxon>Amphibia</taxon>
        <taxon>Batrachia</taxon>
        <taxon>Anura</taxon>
        <taxon>Pipoidea</taxon>
        <taxon>Pipidae</taxon>
        <taxon>Xenopodinae</taxon>
        <taxon>Xenopus</taxon>
        <taxon>Xenopus</taxon>
    </lineage>
</organism>
<accession>A0A974DTM7</accession>
<evidence type="ECO:0000313" key="3">
    <source>
        <dbReference type="Proteomes" id="UP000694892"/>
    </source>
</evidence>
<evidence type="ECO:0000313" key="2">
    <source>
        <dbReference type="EMBL" id="OCT97914.1"/>
    </source>
</evidence>
<gene>
    <name evidence="2" type="ORF">XELAEV_18010142mg</name>
</gene>
<reference evidence="3" key="1">
    <citation type="journal article" date="2016" name="Nature">
        <title>Genome evolution in the allotetraploid frog Xenopus laevis.</title>
        <authorList>
            <person name="Session A.M."/>
            <person name="Uno Y."/>
            <person name="Kwon T."/>
            <person name="Chapman J.A."/>
            <person name="Toyoda A."/>
            <person name="Takahashi S."/>
            <person name="Fukui A."/>
            <person name="Hikosaka A."/>
            <person name="Suzuki A."/>
            <person name="Kondo M."/>
            <person name="van Heeringen S.J."/>
            <person name="Quigley I."/>
            <person name="Heinz S."/>
            <person name="Ogino H."/>
            <person name="Ochi H."/>
            <person name="Hellsten U."/>
            <person name="Lyons J.B."/>
            <person name="Simakov O."/>
            <person name="Putnam N."/>
            <person name="Stites J."/>
            <person name="Kuroki Y."/>
            <person name="Tanaka T."/>
            <person name="Michiue T."/>
            <person name="Watanabe M."/>
            <person name="Bogdanovic O."/>
            <person name="Lister R."/>
            <person name="Georgiou G."/>
            <person name="Paranjpe S.S."/>
            <person name="van Kruijsbergen I."/>
            <person name="Shu S."/>
            <person name="Carlson J."/>
            <person name="Kinoshita T."/>
            <person name="Ohta Y."/>
            <person name="Mawaribuchi S."/>
            <person name="Jenkins J."/>
            <person name="Grimwood J."/>
            <person name="Schmutz J."/>
            <person name="Mitros T."/>
            <person name="Mozaffari S.V."/>
            <person name="Suzuki Y."/>
            <person name="Haramoto Y."/>
            <person name="Yamamoto T.S."/>
            <person name="Takagi C."/>
            <person name="Heald R."/>
            <person name="Miller K."/>
            <person name="Haudenschild C."/>
            <person name="Kitzman J."/>
            <person name="Nakayama T."/>
            <person name="Izutsu Y."/>
            <person name="Robert J."/>
            <person name="Fortriede J."/>
            <person name="Burns K."/>
            <person name="Lotay V."/>
            <person name="Karimi K."/>
            <person name="Yasuoka Y."/>
            <person name="Dichmann D.S."/>
            <person name="Flajnik M.F."/>
            <person name="Houston D.W."/>
            <person name="Shendure J."/>
            <person name="DuPasquier L."/>
            <person name="Vize P.D."/>
            <person name="Zorn A.M."/>
            <person name="Ito M."/>
            <person name="Marcotte E.M."/>
            <person name="Wallingford J.B."/>
            <person name="Ito Y."/>
            <person name="Asashima M."/>
            <person name="Ueno N."/>
            <person name="Matsuda Y."/>
            <person name="Veenstra G.J."/>
            <person name="Fujiyama A."/>
            <person name="Harland R.M."/>
            <person name="Taira M."/>
            <person name="Rokhsar D.S."/>
        </authorList>
    </citation>
    <scope>NUCLEOTIDE SEQUENCE [LARGE SCALE GENOMIC DNA]</scope>
    <source>
        <strain evidence="3">J</strain>
    </source>
</reference>
<evidence type="ECO:0000256" key="1">
    <source>
        <dbReference type="SAM" id="MobiDB-lite"/>
    </source>
</evidence>
<dbReference type="Proteomes" id="UP000694892">
    <property type="component" value="Chromosome 1S"/>
</dbReference>
<feature type="compositionally biased region" description="Polar residues" evidence="1">
    <location>
        <begin position="16"/>
        <end position="37"/>
    </location>
</feature>
<sequence length="75" mass="8379">MLCKINIPERKKNSRGENNSNDQEVSKSLSYAKQPKTTGCPAVMRNRILFYSKVRLPPTPPLTASEKVTQVSSTL</sequence>
<dbReference type="EMBL" id="CM004467">
    <property type="protein sequence ID" value="OCT97914.1"/>
    <property type="molecule type" value="Genomic_DNA"/>
</dbReference>
<protein>
    <submittedName>
        <fullName evidence="2">Uncharacterized protein</fullName>
    </submittedName>
</protein>
<name>A0A974DTM7_XENLA</name>